<gene>
    <name evidence="2" type="ORF">AO501_20195</name>
</gene>
<dbReference type="Gene3D" id="1.10.10.730">
    <property type="entry name" value="KorB DNA-binding domain"/>
    <property type="match status" value="1"/>
</dbReference>
<feature type="non-terminal residue" evidence="2">
    <location>
        <position position="507"/>
    </location>
</feature>
<dbReference type="EMBL" id="LKTM01000099">
    <property type="protein sequence ID" value="KQH79494.1"/>
    <property type="molecule type" value="Genomic_DNA"/>
</dbReference>
<evidence type="ECO:0000313" key="2">
    <source>
        <dbReference type="EMBL" id="KQH79494.1"/>
    </source>
</evidence>
<dbReference type="InterPro" id="IPR003115">
    <property type="entry name" value="ParB_N"/>
</dbReference>
<evidence type="ECO:0000313" key="3">
    <source>
        <dbReference type="Proteomes" id="UP000051677"/>
    </source>
</evidence>
<comment type="caution">
    <text evidence="2">The sequence shown here is derived from an EMBL/GenBank/DDBJ whole genome shotgun (WGS) entry which is preliminary data.</text>
</comment>
<dbReference type="InterPro" id="IPR042075">
    <property type="entry name" value="KorB_DNA-db"/>
</dbReference>
<dbReference type="SUPFAM" id="SSF109709">
    <property type="entry name" value="KorB DNA-binding domain-like"/>
    <property type="match status" value="1"/>
</dbReference>
<dbReference type="Proteomes" id="UP000051677">
    <property type="component" value="Unassembled WGS sequence"/>
</dbReference>
<reference evidence="2 3" key="1">
    <citation type="submission" date="2015-10" db="EMBL/GenBank/DDBJ databases">
        <title>Mycobacterium gordonae draft genome assembly.</title>
        <authorList>
            <person name="Ustinova V."/>
            <person name="Smirnova T."/>
            <person name="Blagodatskikh K."/>
            <person name="Varlamov D."/>
            <person name="Larionova E."/>
            <person name="Chernousova L."/>
        </authorList>
    </citation>
    <scope>NUCLEOTIDE SEQUENCE [LARGE SCALE GENOMIC DNA]</scope>
    <source>
        <strain evidence="2 3">CTRI 14-8773</strain>
    </source>
</reference>
<dbReference type="PANTHER" id="PTHR33375:SF1">
    <property type="entry name" value="CHROMOSOME-PARTITIONING PROTEIN PARB-RELATED"/>
    <property type="match status" value="1"/>
</dbReference>
<dbReference type="InterPro" id="IPR050336">
    <property type="entry name" value="Chromosome_partition/occlusion"/>
</dbReference>
<dbReference type="OrthoDB" id="3846919at2"/>
<name>A0A0Q2R5W5_MYCGO</name>
<dbReference type="SMART" id="SM00470">
    <property type="entry name" value="ParB"/>
    <property type="match status" value="1"/>
</dbReference>
<dbReference type="SUPFAM" id="SSF110849">
    <property type="entry name" value="ParB/Sulfiredoxin"/>
    <property type="match status" value="1"/>
</dbReference>
<accession>A0A0Q2R5W5</accession>
<protein>
    <submittedName>
        <fullName evidence="2">Nuclease</fullName>
    </submittedName>
</protein>
<evidence type="ECO:0000259" key="1">
    <source>
        <dbReference type="SMART" id="SM00470"/>
    </source>
</evidence>
<dbReference type="GO" id="GO:0005694">
    <property type="term" value="C:chromosome"/>
    <property type="evidence" value="ECO:0007669"/>
    <property type="project" value="TreeGrafter"/>
</dbReference>
<dbReference type="Gene3D" id="3.90.1530.10">
    <property type="entry name" value="Conserved hypothetical protein from pyrococcus furiosus pfu- 392566-001, ParB domain"/>
    <property type="match status" value="1"/>
</dbReference>
<dbReference type="RefSeq" id="WP_055577617.1">
    <property type="nucleotide sequence ID" value="NZ_LKTM01000099.1"/>
</dbReference>
<dbReference type="GO" id="GO:0007059">
    <property type="term" value="P:chromosome segregation"/>
    <property type="evidence" value="ECO:0007669"/>
    <property type="project" value="TreeGrafter"/>
</dbReference>
<feature type="domain" description="ParB-like N-terminal" evidence="1">
    <location>
        <begin position="18"/>
        <end position="108"/>
    </location>
</feature>
<dbReference type="InterPro" id="IPR036086">
    <property type="entry name" value="ParB/Sulfiredoxin_sf"/>
</dbReference>
<proteinExistence type="predicted"/>
<sequence length="507" mass="54487">MSDTLVPSTENRDQGTIEHICPMTLVLETNVRDDAALDRQFLASIKENGVLIPIAAVRLPDGQVVVRAGQRRTLAAREVGLPTVPVYVREVTDVDDKAHIVQRLTEQIVENDQRLQLSAAQRARGIQQMIDAGASITGVARKLSVPKDTVKAATVAAKSQTAMQGLTDGQLSLEEAAALVEFEDLPGAVNRLMQAAGSRRFEHVVAQLRQEKITAEAEAKAAQAFIEQGFTWLQETPGSFDPDCVPLNRLRTAEDAPVDESAVTNPAHWAVLLYESDGLVDAQTGEVVDEDDVDWATQDDPDAVPAEGLRHASTVSEVTVFVPQYFCRDYHAAGLTVDSWFARNAGLIGSDAAGTVDLDDDAREAERQRIAAEQAEAEKRERRKVLALNKLGAAALTVRRDFVKKLLARKTAPKGAAIFVADCLARDSYLLTHHSAAETTAELLGLGDAASITTIAATLAANADARAQVLTLGLVLGALESRLCGVSGSVHCSDVLPLRISQRQGCR</sequence>
<organism evidence="2 3">
    <name type="scientific">Mycobacterium gordonae</name>
    <dbReference type="NCBI Taxonomy" id="1778"/>
    <lineage>
        <taxon>Bacteria</taxon>
        <taxon>Bacillati</taxon>
        <taxon>Actinomycetota</taxon>
        <taxon>Actinomycetes</taxon>
        <taxon>Mycobacteriales</taxon>
        <taxon>Mycobacteriaceae</taxon>
        <taxon>Mycobacterium</taxon>
    </lineage>
</organism>
<dbReference type="Pfam" id="PF02195">
    <property type="entry name" value="ParB_N"/>
    <property type="match status" value="1"/>
</dbReference>
<dbReference type="PANTHER" id="PTHR33375">
    <property type="entry name" value="CHROMOSOME-PARTITIONING PROTEIN PARB-RELATED"/>
    <property type="match status" value="1"/>
</dbReference>
<dbReference type="AlphaFoldDB" id="A0A0Q2R5W5"/>